<dbReference type="EMBL" id="CAJFCJ010000009">
    <property type="protein sequence ID" value="CAD5119140.1"/>
    <property type="molecule type" value="Genomic_DNA"/>
</dbReference>
<feature type="domain" description="Tetratricopeptide repeat protein 5 OB fold" evidence="4">
    <location>
        <begin position="318"/>
        <end position="428"/>
    </location>
</feature>
<dbReference type="OrthoDB" id="423589at2759"/>
<evidence type="ECO:0000259" key="4">
    <source>
        <dbReference type="Pfam" id="PF16669"/>
    </source>
</evidence>
<dbReference type="PANTHER" id="PTHR44943">
    <property type="entry name" value="CELLULOSE SYNTHASE OPERON PROTEIN C"/>
    <property type="match status" value="1"/>
</dbReference>
<reference evidence="5 6" key="1">
    <citation type="submission" date="2020-08" db="EMBL/GenBank/DDBJ databases">
        <authorList>
            <person name="Hejnol A."/>
        </authorList>
    </citation>
    <scope>NUCLEOTIDE SEQUENCE [LARGE SCALE GENOMIC DNA]</scope>
</reference>
<keyword evidence="1" id="KW-0677">Repeat</keyword>
<dbReference type="InterPro" id="IPR032076">
    <property type="entry name" value="TTC5_OB"/>
</dbReference>
<keyword evidence="2 3" id="KW-0802">TPR repeat</keyword>
<dbReference type="Pfam" id="PF16669">
    <property type="entry name" value="TTC5_OB"/>
    <property type="match status" value="1"/>
</dbReference>
<dbReference type="PROSITE" id="PS50005">
    <property type="entry name" value="TPR"/>
    <property type="match status" value="2"/>
</dbReference>
<protein>
    <submittedName>
        <fullName evidence="5">DgyrCDS7780</fullName>
    </submittedName>
</protein>
<keyword evidence="6" id="KW-1185">Reference proteome</keyword>
<evidence type="ECO:0000313" key="6">
    <source>
        <dbReference type="Proteomes" id="UP000549394"/>
    </source>
</evidence>
<dbReference type="InterPro" id="IPR051685">
    <property type="entry name" value="Ycf3/AcsC/BcsC/TPR_MFPF"/>
</dbReference>
<comment type="caution">
    <text evidence="5">The sequence shown here is derived from an EMBL/GenBank/DDBJ whole genome shotgun (WGS) entry which is preliminary data.</text>
</comment>
<dbReference type="InterPro" id="IPR019734">
    <property type="entry name" value="TPR_rpt"/>
</dbReference>
<evidence type="ECO:0000256" key="2">
    <source>
        <dbReference type="ARBA" id="ARBA00022803"/>
    </source>
</evidence>
<name>A0A7I8VSA2_9ANNE</name>
<sequence>MNENSDKASEEQLKLITEKVNKVGIFRDDYLLNHPIEEANLKEERVRTLVEKTLDELKEYETLFGNDPLFLLEKGKLLNKHPEISDECEKVLTKVVKLRPEIVEGWSELGECLFKLRKFDVSMTCFQKAVEKDLTHTPSLRHYSMLLRQVKYKEPEDKDKAIRESIDWAKRAVARDVKDGFSWLTLANAYTAMFFATLDNDQILKQIFTAYEKAAADDRTVMCPDLHYNKGSILMYEERFQEAVDSFNQAVRLEPSWQQAEVNAKNIVTYVDTISEFLGKKGKLKQRQIDKIMKSFKLSTDLGEYSKNITTPAGETIKLKYQKFNELNVGRNENIVIMGKVISTIANENFLNFTACLIDENGDCICVTIYNRKMSWGPKIGDSVAIPDPFVSEISLKTNDKEYNYRNIRVDCPLILLVNGRKVGRENYLSSSISFDVKD</sequence>
<dbReference type="Gene3D" id="1.25.40.10">
    <property type="entry name" value="Tetratricopeptide repeat domain"/>
    <property type="match status" value="1"/>
</dbReference>
<dbReference type="Proteomes" id="UP000549394">
    <property type="component" value="Unassembled WGS sequence"/>
</dbReference>
<accession>A0A7I8VSA2</accession>
<proteinExistence type="predicted"/>
<dbReference type="AlphaFoldDB" id="A0A7I8VSA2"/>
<gene>
    <name evidence="5" type="ORF">DGYR_LOCUS7425</name>
</gene>
<feature type="repeat" description="TPR" evidence="3">
    <location>
        <begin position="103"/>
        <end position="136"/>
    </location>
</feature>
<organism evidence="5 6">
    <name type="scientific">Dimorphilus gyrociliatus</name>
    <dbReference type="NCBI Taxonomy" id="2664684"/>
    <lineage>
        <taxon>Eukaryota</taxon>
        <taxon>Metazoa</taxon>
        <taxon>Spiralia</taxon>
        <taxon>Lophotrochozoa</taxon>
        <taxon>Annelida</taxon>
        <taxon>Polychaeta</taxon>
        <taxon>Polychaeta incertae sedis</taxon>
        <taxon>Dinophilidae</taxon>
        <taxon>Dimorphilus</taxon>
    </lineage>
</organism>
<dbReference type="PANTHER" id="PTHR44943:SF8">
    <property type="entry name" value="TPR REPEAT-CONTAINING PROTEIN MJ0263"/>
    <property type="match status" value="1"/>
</dbReference>
<dbReference type="SMART" id="SM00028">
    <property type="entry name" value="TPR"/>
    <property type="match status" value="2"/>
</dbReference>
<feature type="repeat" description="TPR" evidence="3">
    <location>
        <begin position="224"/>
        <end position="257"/>
    </location>
</feature>
<dbReference type="Pfam" id="PF07719">
    <property type="entry name" value="TPR_2"/>
    <property type="match status" value="1"/>
</dbReference>
<evidence type="ECO:0000313" key="5">
    <source>
        <dbReference type="EMBL" id="CAD5119140.1"/>
    </source>
</evidence>
<evidence type="ECO:0000256" key="3">
    <source>
        <dbReference type="PROSITE-ProRule" id="PRU00339"/>
    </source>
</evidence>
<evidence type="ECO:0000256" key="1">
    <source>
        <dbReference type="ARBA" id="ARBA00022737"/>
    </source>
</evidence>
<dbReference type="InterPro" id="IPR011990">
    <property type="entry name" value="TPR-like_helical_dom_sf"/>
</dbReference>
<dbReference type="SUPFAM" id="SSF48452">
    <property type="entry name" value="TPR-like"/>
    <property type="match status" value="1"/>
</dbReference>
<dbReference type="InterPro" id="IPR038645">
    <property type="entry name" value="TTC5_OB_sf"/>
</dbReference>
<dbReference type="Gene3D" id="2.40.50.550">
    <property type="match status" value="1"/>
</dbReference>
<dbReference type="InterPro" id="IPR013105">
    <property type="entry name" value="TPR_2"/>
</dbReference>